<dbReference type="Pfam" id="PF17942">
    <property type="entry name" value="Morc6_S5"/>
    <property type="match status" value="1"/>
</dbReference>
<evidence type="ECO:0000256" key="2">
    <source>
        <dbReference type="ARBA" id="ARBA00022707"/>
    </source>
</evidence>
<evidence type="ECO:0000259" key="13">
    <source>
        <dbReference type="PROSITE" id="PS50222"/>
    </source>
</evidence>
<dbReference type="SMART" id="SM00054">
    <property type="entry name" value="EFh"/>
    <property type="match status" value="3"/>
</dbReference>
<reference evidence="15 16" key="1">
    <citation type="journal article" date="2012" name="Genome Biol.">
        <title>Sequencing three crocodilian genomes to illuminate the evolution of archosaurs and amniotes.</title>
        <authorList>
            <person name="St John J.A."/>
            <person name="Braun E.L."/>
            <person name="Isberg S.R."/>
            <person name="Miles L.G."/>
            <person name="Chong A.Y."/>
            <person name="Gongora J."/>
            <person name="Dalzell P."/>
            <person name="Moran C."/>
            <person name="Bed'hom B."/>
            <person name="Abzhanov A."/>
            <person name="Burgess S.C."/>
            <person name="Cooksey A.M."/>
            <person name="Castoe T.A."/>
            <person name="Crawford N.G."/>
            <person name="Densmore L.D."/>
            <person name="Drew J.C."/>
            <person name="Edwards S.V."/>
            <person name="Faircloth B.C."/>
            <person name="Fujita M.K."/>
            <person name="Greenwold M.J."/>
            <person name="Hoffmann F.G."/>
            <person name="Howard J.M."/>
            <person name="Iguchi T."/>
            <person name="Janes D.E."/>
            <person name="Khan S.Y."/>
            <person name="Kohno S."/>
            <person name="de Koning A.J."/>
            <person name="Lance S.L."/>
            <person name="McCarthy F.M."/>
            <person name="McCormack J.E."/>
            <person name="Merchant M.E."/>
            <person name="Peterson D.G."/>
            <person name="Pollock D.D."/>
            <person name="Pourmand N."/>
            <person name="Raney B.J."/>
            <person name="Roessler K.A."/>
            <person name="Sanford J.R."/>
            <person name="Sawyer R.H."/>
            <person name="Schmidt C.J."/>
            <person name="Triplett E.W."/>
            <person name="Tuberville T.D."/>
            <person name="Venegas-Anaya M."/>
            <person name="Howard J.T."/>
            <person name="Jarvis E.D."/>
            <person name="Guillette L.J.Jr."/>
            <person name="Glenn T.C."/>
            <person name="Green R.E."/>
            <person name="Ray D.A."/>
        </authorList>
    </citation>
    <scope>NUCLEOTIDE SEQUENCE [LARGE SCALE GENOMIC DNA]</scope>
    <source>
        <strain evidence="15">KSC_2009_1</strain>
    </source>
</reference>
<dbReference type="InterPro" id="IPR011992">
    <property type="entry name" value="EF-hand-dom_pair"/>
</dbReference>
<evidence type="ECO:0000256" key="9">
    <source>
        <dbReference type="ARBA" id="ARBA00023242"/>
    </source>
</evidence>
<dbReference type="InterPro" id="IPR018247">
    <property type="entry name" value="EF_Hand_1_Ca_BS"/>
</dbReference>
<evidence type="ECO:0000256" key="10">
    <source>
        <dbReference type="ARBA" id="ARBA00023288"/>
    </source>
</evidence>
<protein>
    <submittedName>
        <fullName evidence="15">MORC family CW-type zinc finger protein 1 isoform C</fullName>
    </submittedName>
</protein>
<dbReference type="InterPro" id="IPR002048">
    <property type="entry name" value="EF_hand_dom"/>
</dbReference>
<proteinExistence type="predicted"/>
<evidence type="ECO:0000256" key="12">
    <source>
        <dbReference type="SAM" id="MobiDB-lite"/>
    </source>
</evidence>
<comment type="caution">
    <text evidence="15">The sequence shown here is derived from an EMBL/GenBank/DDBJ whole genome shotgun (WGS) entry which is preliminary data.</text>
</comment>
<dbReference type="FunFam" id="1.10.238.10:FF:000052">
    <property type="entry name" value="Guanylate cyclase activator 1A"/>
    <property type="match status" value="1"/>
</dbReference>
<dbReference type="PRINTS" id="PR00450">
    <property type="entry name" value="RECOVERIN"/>
</dbReference>
<keyword evidence="7" id="KW-0106">Calcium</keyword>
<dbReference type="GO" id="GO:0001750">
    <property type="term" value="C:photoreceptor outer segment"/>
    <property type="evidence" value="ECO:0007669"/>
    <property type="project" value="UniProtKB-ARBA"/>
</dbReference>
<dbReference type="Gene3D" id="1.10.238.10">
    <property type="entry name" value="EF-hand"/>
    <property type="match status" value="3"/>
</dbReference>
<feature type="domain" description="EF-hand" evidence="13">
    <location>
        <begin position="849"/>
        <end position="884"/>
    </location>
</feature>
<dbReference type="InterPro" id="IPR041006">
    <property type="entry name" value="Morc_S5"/>
</dbReference>
<comment type="subcellular location">
    <subcellularLocation>
        <location evidence="1">Nucleus</location>
    </subcellularLocation>
</comment>
<feature type="coiled-coil region" evidence="11">
    <location>
        <begin position="561"/>
        <end position="588"/>
    </location>
</feature>
<dbReference type="PANTHER" id="PTHR23337">
    <property type="entry name" value="ZINC FINGER CW-TYPE COILED-COIL DOMAIN PROTEIN 1"/>
    <property type="match status" value="1"/>
</dbReference>
<dbReference type="SUPFAM" id="SSF47473">
    <property type="entry name" value="EF-hand"/>
    <property type="match status" value="2"/>
</dbReference>
<keyword evidence="10" id="KW-0449">Lipoprotein</keyword>
<evidence type="ECO:0000256" key="6">
    <source>
        <dbReference type="ARBA" id="ARBA00022833"/>
    </source>
</evidence>
<feature type="domain" description="CW-type" evidence="14">
    <location>
        <begin position="162"/>
        <end position="216"/>
    </location>
</feature>
<dbReference type="CDD" id="cd00051">
    <property type="entry name" value="EFh"/>
    <property type="match status" value="2"/>
</dbReference>
<feature type="domain" description="EF-hand" evidence="13">
    <location>
        <begin position="771"/>
        <end position="806"/>
    </location>
</feature>
<feature type="region of interest" description="Disordered" evidence="12">
    <location>
        <begin position="249"/>
        <end position="289"/>
    </location>
</feature>
<keyword evidence="9" id="KW-0539">Nucleus</keyword>
<evidence type="ECO:0000256" key="3">
    <source>
        <dbReference type="ARBA" id="ARBA00022723"/>
    </source>
</evidence>
<accession>A0A151MD98</accession>
<dbReference type="Pfam" id="PF13499">
    <property type="entry name" value="EF-hand_7"/>
    <property type="match status" value="1"/>
</dbReference>
<evidence type="ECO:0000256" key="1">
    <source>
        <dbReference type="ARBA" id="ARBA00004123"/>
    </source>
</evidence>
<organism evidence="15 16">
    <name type="scientific">Alligator mississippiensis</name>
    <name type="common">American alligator</name>
    <dbReference type="NCBI Taxonomy" id="8496"/>
    <lineage>
        <taxon>Eukaryota</taxon>
        <taxon>Metazoa</taxon>
        <taxon>Chordata</taxon>
        <taxon>Craniata</taxon>
        <taxon>Vertebrata</taxon>
        <taxon>Euteleostomi</taxon>
        <taxon>Archelosauria</taxon>
        <taxon>Archosauria</taxon>
        <taxon>Crocodylia</taxon>
        <taxon>Alligatoridae</taxon>
        <taxon>Alligatorinae</taxon>
        <taxon>Alligator</taxon>
    </lineage>
</organism>
<gene>
    <name evidence="15" type="primary">MORC1L</name>
    <name evidence="15" type="ORF">Y1Q_0003059</name>
</gene>
<dbReference type="GO" id="GO:0008270">
    <property type="term" value="F:zinc ion binding"/>
    <property type="evidence" value="ECO:0007669"/>
    <property type="project" value="UniProtKB-KW"/>
</dbReference>
<dbReference type="AlphaFoldDB" id="A0A151MD98"/>
<dbReference type="Pfam" id="PF13202">
    <property type="entry name" value="EF-hand_5"/>
    <property type="match status" value="1"/>
</dbReference>
<dbReference type="EMBL" id="AKHW03006231">
    <property type="protein sequence ID" value="KYO22504.1"/>
    <property type="molecule type" value="Genomic_DNA"/>
</dbReference>
<sequence length="909" mass="104480">MLYYPEKGNVKNIDTNDWHPFICKRRELRKPKKLYLIFGINIGNRSQDGMLIYSNSRLIKMYEKVGPQLKSDSLETRFGAGAVGMVNMPLEAMEPTHNKQAFVNVKEYNRLLRAMRHCLLQYWKDTGISQKGVVSFWNEFGYLSDKWSEKPLDAVQYRRKRAMEVPAIVQCDICLKWRILSSSADAKNGDHSGIWICIYNPNPLENKCNRPEHLPSIPLGTLNKPAQLPNDKEKLLLESIQRHQKKLENLQSQRPHLIEPHTSVHSKESTGTAKKTQKERAQTTAQQRHVFHRESSVLSICRRKKYEQKPGKINLRRWKITEHRFPSQKTDRPHQQQKHVISLLEKVEDHRVSLVCPPEVKSKQTSQEHSEVVEIVAEDNDPDIICVIDSECETEDLPNYGESNERLWLNKDLCGGKCKWPDIQTCICLDQMDPAKIKGNNVPPSKVESSLAEDLKEHAERKVQVIMQSAATAKLTESLQSLSGKKTVEILTSHLRKVLLYFLPDCKLSQEQINGMSTEELISLFKVIKDYFVEYERQLLGKIQSITSHSCEVAKVWELQQRGCELQIKATKEKLKNLREKMAELLQRLHPGSVTEFQKYCQSVNEKKDLSAEGVERDDLEQLDGYLEELLQQDDLPTDKSWAKATEVKEHACVDKYTTALEGGRKGTGTMSATGATGSADDITALEIHQWYKRFMRECPSGMLSLHEFKALLGLQGMDREANTYVEQVFNTFDMNKIHQLYTKFMRECPSGLLSLYEFKTLLDLHHMDAQAETYVDRVFQTFDSNKDGFIDFLEFIAAINLVIRGKIDQKLKWYFKLYDADGNGCIDKKELSNIFKAVQAINGHTNMTPEEFTNMVFQKIDVNNDGELTLEEFVNGVESDKNLLELISKSFDLSNVLKIIQSGRRHSV</sequence>
<dbReference type="Pfam" id="PF07496">
    <property type="entry name" value="zf-CW"/>
    <property type="match status" value="1"/>
</dbReference>
<dbReference type="PROSITE" id="PS51050">
    <property type="entry name" value="ZF_CW"/>
    <property type="match status" value="1"/>
</dbReference>
<evidence type="ECO:0000256" key="4">
    <source>
        <dbReference type="ARBA" id="ARBA00022737"/>
    </source>
</evidence>
<evidence type="ECO:0000313" key="16">
    <source>
        <dbReference type="Proteomes" id="UP000050525"/>
    </source>
</evidence>
<dbReference type="GO" id="GO:0005634">
    <property type="term" value="C:nucleus"/>
    <property type="evidence" value="ECO:0007669"/>
    <property type="project" value="UniProtKB-SubCell"/>
</dbReference>
<keyword evidence="8 11" id="KW-0175">Coiled coil</keyword>
<evidence type="ECO:0000256" key="7">
    <source>
        <dbReference type="ARBA" id="ARBA00022837"/>
    </source>
</evidence>
<evidence type="ECO:0000256" key="11">
    <source>
        <dbReference type="SAM" id="Coils"/>
    </source>
</evidence>
<name>A0A151MD98_ALLMI</name>
<evidence type="ECO:0000313" key="15">
    <source>
        <dbReference type="EMBL" id="KYO22504.1"/>
    </source>
</evidence>
<keyword evidence="4" id="KW-0677">Repeat</keyword>
<evidence type="ECO:0000259" key="14">
    <source>
        <dbReference type="PROSITE" id="PS51050"/>
    </source>
</evidence>
<dbReference type="InterPro" id="IPR011124">
    <property type="entry name" value="Znf_CW"/>
</dbReference>
<dbReference type="Gene3D" id="3.30.40.100">
    <property type="match status" value="1"/>
</dbReference>
<evidence type="ECO:0000256" key="5">
    <source>
        <dbReference type="ARBA" id="ARBA00022771"/>
    </source>
</evidence>
<keyword evidence="5" id="KW-0863">Zinc-finger</keyword>
<dbReference type="Proteomes" id="UP000050525">
    <property type="component" value="Unassembled WGS sequence"/>
</dbReference>
<evidence type="ECO:0000256" key="8">
    <source>
        <dbReference type="ARBA" id="ARBA00023054"/>
    </source>
</evidence>
<keyword evidence="6" id="KW-0862">Zinc</keyword>
<feature type="domain" description="EF-hand" evidence="13">
    <location>
        <begin position="807"/>
        <end position="842"/>
    </location>
</feature>
<dbReference type="PROSITE" id="PS50222">
    <property type="entry name" value="EF_HAND_2"/>
    <property type="match status" value="3"/>
</dbReference>
<dbReference type="PANTHER" id="PTHR23337:SF3">
    <property type="entry name" value="MORC FAMILY CW-TYPE ZINC FINGER 2"/>
    <property type="match status" value="1"/>
</dbReference>
<keyword evidence="3" id="KW-0479">Metal-binding</keyword>
<dbReference type="GO" id="GO:0005509">
    <property type="term" value="F:calcium ion binding"/>
    <property type="evidence" value="ECO:0007669"/>
    <property type="project" value="InterPro"/>
</dbReference>
<dbReference type="STRING" id="8496.A0A151MD98"/>
<keyword evidence="16" id="KW-1185">Reference proteome</keyword>
<keyword evidence="2" id="KW-0519">Myristate</keyword>
<dbReference type="PROSITE" id="PS00018">
    <property type="entry name" value="EF_HAND_1"/>
    <property type="match status" value="3"/>
</dbReference>